<gene>
    <name evidence="4" type="ORF">QYM36_006696</name>
</gene>
<name>A0AA88I0W2_ARTSF</name>
<dbReference type="GO" id="GO:0048487">
    <property type="term" value="F:beta-tubulin binding"/>
    <property type="evidence" value="ECO:0007669"/>
    <property type="project" value="TreeGrafter"/>
</dbReference>
<feature type="compositionally biased region" description="Basic and acidic residues" evidence="2">
    <location>
        <begin position="474"/>
        <end position="484"/>
    </location>
</feature>
<dbReference type="EMBL" id="JAVRJZ010000010">
    <property type="protein sequence ID" value="KAK2717999.1"/>
    <property type="molecule type" value="Genomic_DNA"/>
</dbReference>
<feature type="region of interest" description="Disordered" evidence="2">
    <location>
        <begin position="1"/>
        <end position="20"/>
    </location>
</feature>
<feature type="region of interest" description="Disordered" evidence="2">
    <location>
        <begin position="468"/>
        <end position="502"/>
    </location>
</feature>
<keyword evidence="5" id="KW-1185">Reference proteome</keyword>
<organism evidence="4 5">
    <name type="scientific">Artemia franciscana</name>
    <name type="common">Brine shrimp</name>
    <name type="synonym">Artemia sanfranciscana</name>
    <dbReference type="NCBI Taxonomy" id="6661"/>
    <lineage>
        <taxon>Eukaryota</taxon>
        <taxon>Metazoa</taxon>
        <taxon>Ecdysozoa</taxon>
        <taxon>Arthropoda</taxon>
        <taxon>Crustacea</taxon>
        <taxon>Branchiopoda</taxon>
        <taxon>Anostraca</taxon>
        <taxon>Artemiidae</taxon>
        <taxon>Artemia</taxon>
    </lineage>
</organism>
<dbReference type="GO" id="GO:0005930">
    <property type="term" value="C:axoneme"/>
    <property type="evidence" value="ECO:0007669"/>
    <property type="project" value="TreeGrafter"/>
</dbReference>
<evidence type="ECO:0000313" key="5">
    <source>
        <dbReference type="Proteomes" id="UP001187531"/>
    </source>
</evidence>
<dbReference type="InterPro" id="IPR023247">
    <property type="entry name" value="IC97/Dnai7-like"/>
</dbReference>
<dbReference type="Pfam" id="PF15927">
    <property type="entry name" value="Casc1_N"/>
    <property type="match status" value="1"/>
</dbReference>
<accession>A0AA88I0W2</accession>
<comment type="caution">
    <text evidence="4">The sequence shown here is derived from an EMBL/GenBank/DDBJ whole genome shotgun (WGS) entry which is preliminary data.</text>
</comment>
<comment type="similarity">
    <text evidence="1">Belongs to the DNAI7 family.</text>
</comment>
<dbReference type="InterPro" id="IPR031826">
    <property type="entry name" value="IC97/Casc1_N"/>
</dbReference>
<dbReference type="GO" id="GO:0008017">
    <property type="term" value="F:microtubule binding"/>
    <property type="evidence" value="ECO:0007669"/>
    <property type="project" value="TreeGrafter"/>
</dbReference>
<dbReference type="Proteomes" id="UP001187531">
    <property type="component" value="Unassembled WGS sequence"/>
</dbReference>
<evidence type="ECO:0000256" key="2">
    <source>
        <dbReference type="SAM" id="MobiDB-lite"/>
    </source>
</evidence>
<reference evidence="4" key="1">
    <citation type="submission" date="2023-07" db="EMBL/GenBank/DDBJ databases">
        <title>Chromosome-level genome assembly of Artemia franciscana.</title>
        <authorList>
            <person name="Jo E."/>
        </authorList>
    </citation>
    <scope>NUCLEOTIDE SEQUENCE</scope>
    <source>
        <tissue evidence="4">Whole body</tissue>
    </source>
</reference>
<feature type="domain" description="IC97/Casc1 N-terminal" evidence="3">
    <location>
        <begin position="27"/>
        <end position="210"/>
    </location>
</feature>
<proteinExistence type="inferred from homology"/>
<sequence length="739" mass="84393">MLKKGKQKDRQKQKADELRERQRVVAEIARQETARLEEERIEQERREAQEVATRKAEENNWRKGFLTHTWRILNRCQKDLTIIKEKKSQTRQFNWQMRTDGLPNTLSIPELNAFRTRWKDVSDSAEPTIERVIERYPEAVRVVTDIDDLLSDLEEMSEEKLNMLIRLRFQIAKLLTDEVDLLTIMLLQDISLFYDEEKGKSSLEIVEEEFSIGLGVENIFNEDAQIQLHSFERIGVFATFPTYLVNKKIPFVLRIFWQKRSHQWDMPRVNEVKTWPTISQSVSLDEMLKVILTENPPIAPKPKESSALDIELFLLVGGVIIIDLFELLDQPKRSKYYTVTVVKEMNRPVKSSFSSDYTPLPPPDPRADPEDIEKELKLHEKEMDRVLISITIKLSKSILWLEAPKIVQWDFAEKAWKMTGVWDTRFKEPDSGNAASVTFRLEKGAVIQAAIQRRTNLPLTSWTLKPIAPKTQAKRTDKDGKDEKEDGEAEDDAPKKWMGGGGGAFGDEMIGMSSDSEDEEEEVLIDEEELQNGPPAAYLSIIGAVVTLDIDLEGNETCLRNAKNGPDIILEDLFMKKMTATQLIETLRSRGLEIAPSPAVRRSMDELPKKHSSVELHSYKGIALAAASRRFTFAWSRWNFNAGNRNMVLQVQGPEGVKGGQHQLIHISPEQCKYLACTEVSQALDLETIQEKTEPKADILNLLMDDANEQTTEKIKNAPADFVETLYTLLASVAPLSTS</sequence>
<dbReference type="AlphaFoldDB" id="A0AA88I0W2"/>
<protein>
    <recommendedName>
        <fullName evidence="3">IC97/Casc1 N-terminal domain-containing protein</fullName>
    </recommendedName>
</protein>
<dbReference type="PANTHER" id="PTHR20929">
    <property type="entry name" value="LUNG ADENOMA SUSCEPTIBILITY 1-RELATED"/>
    <property type="match status" value="1"/>
</dbReference>
<evidence type="ECO:0000256" key="1">
    <source>
        <dbReference type="ARBA" id="ARBA00024332"/>
    </source>
</evidence>
<dbReference type="PANTHER" id="PTHR20929:SF11">
    <property type="entry name" value="DYNEIN AXONEMAL INTERMEDIATE CHAIN 7"/>
    <property type="match status" value="1"/>
</dbReference>
<evidence type="ECO:0000313" key="4">
    <source>
        <dbReference type="EMBL" id="KAK2717999.1"/>
    </source>
</evidence>
<feature type="compositionally biased region" description="Basic and acidic residues" evidence="2">
    <location>
        <begin position="8"/>
        <end position="20"/>
    </location>
</feature>
<evidence type="ECO:0000259" key="3">
    <source>
        <dbReference type="Pfam" id="PF15927"/>
    </source>
</evidence>